<dbReference type="AlphaFoldDB" id="C6Y1J5"/>
<dbReference type="RefSeq" id="WP_012780917.1">
    <property type="nucleotide sequence ID" value="NC_013061.1"/>
</dbReference>
<evidence type="ECO:0000256" key="1">
    <source>
        <dbReference type="SAM" id="SignalP"/>
    </source>
</evidence>
<reference evidence="2 3" key="1">
    <citation type="journal article" date="2009" name="Stand. Genomic Sci.">
        <title>Complete genome sequence of Pedobacter heparinus type strain (HIM 762-3).</title>
        <authorList>
            <person name="Han C."/>
            <person name="Spring S."/>
            <person name="Lapidus A."/>
            <person name="Del Rio T.G."/>
            <person name="Tice H."/>
            <person name="Copeland A."/>
            <person name="Cheng J.F."/>
            <person name="Lucas S."/>
            <person name="Chen F."/>
            <person name="Nolan M."/>
            <person name="Bruce D."/>
            <person name="Goodwin L."/>
            <person name="Pitluck S."/>
            <person name="Ivanova N."/>
            <person name="Mavromatis K."/>
            <person name="Mikhailova N."/>
            <person name="Pati A."/>
            <person name="Chen A."/>
            <person name="Palaniappan K."/>
            <person name="Land M."/>
            <person name="Hauser L."/>
            <person name="Chang Y.J."/>
            <person name="Jeffries C.C."/>
            <person name="Saunders E."/>
            <person name="Chertkov O."/>
            <person name="Brettin T."/>
            <person name="Goker M."/>
            <person name="Rohde M."/>
            <person name="Bristow J."/>
            <person name="Eisen J.A."/>
            <person name="Markowitz V."/>
            <person name="Hugenholtz P."/>
            <person name="Kyrpides N.C."/>
            <person name="Klenk H.P."/>
            <person name="Detter J.C."/>
        </authorList>
    </citation>
    <scope>NUCLEOTIDE SEQUENCE [LARGE SCALE GENOMIC DNA]</scope>
    <source>
        <strain evidence="3">ATCC 13125 / DSM 2366 / CIP 104194 / JCM 7457 / NBRC 12017 / NCIMB 9290 / NRRL B-14731 / HIM 762-3</strain>
    </source>
</reference>
<evidence type="ECO:0000313" key="2">
    <source>
        <dbReference type="EMBL" id="ACU02971.1"/>
    </source>
</evidence>
<dbReference type="Proteomes" id="UP000000852">
    <property type="component" value="Chromosome"/>
</dbReference>
<dbReference type="KEGG" id="phe:Phep_0749"/>
<organism evidence="2 3">
    <name type="scientific">Pedobacter heparinus (strain ATCC 13125 / DSM 2366 / CIP 104194 / JCM 7457 / NBRC 12017 / NCIMB 9290 / NRRL B-14731 / HIM 762-3)</name>
    <dbReference type="NCBI Taxonomy" id="485917"/>
    <lineage>
        <taxon>Bacteria</taxon>
        <taxon>Pseudomonadati</taxon>
        <taxon>Bacteroidota</taxon>
        <taxon>Sphingobacteriia</taxon>
        <taxon>Sphingobacteriales</taxon>
        <taxon>Sphingobacteriaceae</taxon>
        <taxon>Pedobacter</taxon>
    </lineage>
</organism>
<dbReference type="OrthoDB" id="1439845at2"/>
<feature type="signal peptide" evidence="1">
    <location>
        <begin position="1"/>
        <end position="23"/>
    </location>
</feature>
<gene>
    <name evidence="2" type="ordered locus">Phep_0749</name>
</gene>
<dbReference type="eggNOG" id="ENOG50314BQ">
    <property type="taxonomic scope" value="Bacteria"/>
</dbReference>
<feature type="chain" id="PRO_5002972115" evidence="1">
    <location>
        <begin position="24"/>
        <end position="362"/>
    </location>
</feature>
<dbReference type="EMBL" id="CP001681">
    <property type="protein sequence ID" value="ACU02971.1"/>
    <property type="molecule type" value="Genomic_DNA"/>
</dbReference>
<dbReference type="HOGENOM" id="CLU_764730_0_0_10"/>
<sequence>MDKIIRKLMMAAACLLLAASADGQEYRNDTLRFDMDLDRRLDTVIFDKAKGIIVCKLSTQAFREIKSMKLIFDGRQSGIEKKGNGFTYTVPHMRAGYHCDFAYSKALKKVQIIGMNRYEFGPANNDGSGESSVNLLTDSYSGIWNYYDMENSRLVEMPTIKRKMVLPKTYLETFDDKIINQYISRCVKLFEKEKADRIGQRKTANFKHSFSDASGKNMVSVKVYNPCDLAAPPWDADKNFIEASLVNRKNTLAVRYDNPAPEMSLIFYDHKEISVQTINGINAVFIPFYYCGNSEDHDKAVSYLIFYNGRSYARHLAYACTKTGCKLQQEQKTIKGLPVALSKHLIKYSNSRHKNKRSFHQD</sequence>
<protein>
    <submittedName>
        <fullName evidence="2">Uncharacterized protein</fullName>
    </submittedName>
</protein>
<evidence type="ECO:0000313" key="3">
    <source>
        <dbReference type="Proteomes" id="UP000000852"/>
    </source>
</evidence>
<proteinExistence type="predicted"/>
<accession>C6Y1J5</accession>
<keyword evidence="1" id="KW-0732">Signal</keyword>
<name>C6Y1J5_PEDHD</name>
<keyword evidence="3" id="KW-1185">Reference proteome</keyword>